<dbReference type="CDD" id="cd07516">
    <property type="entry name" value="HAD_Pase"/>
    <property type="match status" value="1"/>
</dbReference>
<dbReference type="NCBIfam" id="TIGR00099">
    <property type="entry name" value="Cof-subfamily"/>
    <property type="match status" value="1"/>
</dbReference>
<dbReference type="EMBL" id="AZFJ01000049">
    <property type="protein sequence ID" value="KRL85823.1"/>
    <property type="molecule type" value="Genomic_DNA"/>
</dbReference>
<proteinExistence type="predicted"/>
<dbReference type="PANTHER" id="PTHR10000">
    <property type="entry name" value="PHOSPHOSERINE PHOSPHATASE"/>
    <property type="match status" value="1"/>
</dbReference>
<dbReference type="InterPro" id="IPR000150">
    <property type="entry name" value="Cof"/>
</dbReference>
<dbReference type="RefSeq" id="WP_054649059.1">
    <property type="nucleotide sequence ID" value="NZ_AZFJ01000049.1"/>
</dbReference>
<dbReference type="SFLD" id="SFLDG01140">
    <property type="entry name" value="C2.B:_Phosphomannomutase_and_P"/>
    <property type="match status" value="1"/>
</dbReference>
<dbReference type="PRINTS" id="PR00119">
    <property type="entry name" value="CATATPASE"/>
</dbReference>
<dbReference type="PANTHER" id="PTHR10000:SF23">
    <property type="entry name" value="5-AMINO-6-(5-PHOSPHO-D-RIBITYLAMINO)URACIL PHOSPHATASE YITU"/>
    <property type="match status" value="1"/>
</dbReference>
<dbReference type="SUPFAM" id="SSF56784">
    <property type="entry name" value="HAD-like"/>
    <property type="match status" value="1"/>
</dbReference>
<dbReference type="InterPro" id="IPR036412">
    <property type="entry name" value="HAD-like_sf"/>
</dbReference>
<dbReference type="PROSITE" id="PS01229">
    <property type="entry name" value="COF_2"/>
    <property type="match status" value="1"/>
</dbReference>
<dbReference type="GO" id="GO:0005829">
    <property type="term" value="C:cytosol"/>
    <property type="evidence" value="ECO:0007669"/>
    <property type="project" value="TreeGrafter"/>
</dbReference>
<dbReference type="NCBIfam" id="TIGR01484">
    <property type="entry name" value="HAD-SF-IIB"/>
    <property type="match status" value="1"/>
</dbReference>
<accession>A0A0R1TX59</accession>
<dbReference type="InterPro" id="IPR023214">
    <property type="entry name" value="HAD_sf"/>
</dbReference>
<dbReference type="Gene3D" id="3.40.50.1000">
    <property type="entry name" value="HAD superfamily/HAD-like"/>
    <property type="match status" value="1"/>
</dbReference>
<dbReference type="PATRIC" id="fig|1423783.4.peg.1256"/>
<gene>
    <name evidence="1" type="ORF">FC50_GL001215</name>
</gene>
<keyword evidence="2" id="KW-1185">Reference proteome</keyword>
<dbReference type="Pfam" id="PF08282">
    <property type="entry name" value="Hydrolase_3"/>
    <property type="match status" value="1"/>
</dbReference>
<dbReference type="GO" id="GO:0000287">
    <property type="term" value="F:magnesium ion binding"/>
    <property type="evidence" value="ECO:0007669"/>
    <property type="project" value="TreeGrafter"/>
</dbReference>
<organism evidence="1 2">
    <name type="scientific">Lacticaseibacillus pantheris DSM 15945 = JCM 12539 = NBRC 106106</name>
    <dbReference type="NCBI Taxonomy" id="1423783"/>
    <lineage>
        <taxon>Bacteria</taxon>
        <taxon>Bacillati</taxon>
        <taxon>Bacillota</taxon>
        <taxon>Bacilli</taxon>
        <taxon>Lactobacillales</taxon>
        <taxon>Lactobacillaceae</taxon>
        <taxon>Lacticaseibacillus</taxon>
    </lineage>
</organism>
<dbReference type="SFLD" id="SFLDS00003">
    <property type="entry name" value="Haloacid_Dehalogenase"/>
    <property type="match status" value="1"/>
</dbReference>
<evidence type="ECO:0000313" key="1">
    <source>
        <dbReference type="EMBL" id="KRL85823.1"/>
    </source>
</evidence>
<keyword evidence="1" id="KW-0378">Hydrolase</keyword>
<dbReference type="OrthoDB" id="9810101at2"/>
<name>A0A0R1TX59_9LACO</name>
<comment type="caution">
    <text evidence="1">The sequence shown here is derived from an EMBL/GenBank/DDBJ whole genome shotgun (WGS) entry which is preliminary data.</text>
</comment>
<protein>
    <submittedName>
        <fullName evidence="1">HAD superfamily hydrolase</fullName>
    </submittedName>
</protein>
<dbReference type="GO" id="GO:0016791">
    <property type="term" value="F:phosphatase activity"/>
    <property type="evidence" value="ECO:0007669"/>
    <property type="project" value="TreeGrafter"/>
</dbReference>
<reference evidence="1 2" key="1">
    <citation type="journal article" date="2015" name="Genome Announc.">
        <title>Expanding the biotechnology potential of lactobacilli through comparative genomics of 213 strains and associated genera.</title>
        <authorList>
            <person name="Sun Z."/>
            <person name="Harris H.M."/>
            <person name="McCann A."/>
            <person name="Guo C."/>
            <person name="Argimon S."/>
            <person name="Zhang W."/>
            <person name="Yang X."/>
            <person name="Jeffery I.B."/>
            <person name="Cooney J.C."/>
            <person name="Kagawa T.F."/>
            <person name="Liu W."/>
            <person name="Song Y."/>
            <person name="Salvetti E."/>
            <person name="Wrobel A."/>
            <person name="Rasinkangas P."/>
            <person name="Parkhill J."/>
            <person name="Rea M.C."/>
            <person name="O'Sullivan O."/>
            <person name="Ritari J."/>
            <person name="Douillard F.P."/>
            <person name="Paul Ross R."/>
            <person name="Yang R."/>
            <person name="Briner A.E."/>
            <person name="Felis G.E."/>
            <person name="de Vos W.M."/>
            <person name="Barrangou R."/>
            <person name="Klaenhammer T.R."/>
            <person name="Caufield P.W."/>
            <person name="Cui Y."/>
            <person name="Zhang H."/>
            <person name="O'Toole P.W."/>
        </authorList>
    </citation>
    <scope>NUCLEOTIDE SEQUENCE [LARGE SCALE GENOMIC DNA]</scope>
    <source>
        <strain evidence="1 2">DSM 15945</strain>
    </source>
</reference>
<dbReference type="Proteomes" id="UP000051922">
    <property type="component" value="Unassembled WGS sequence"/>
</dbReference>
<evidence type="ECO:0000313" key="2">
    <source>
        <dbReference type="Proteomes" id="UP000051922"/>
    </source>
</evidence>
<sequence length="271" mass="29374">MSNNYAIFSDIDGTLVDNQQQVSPTTIRTINSLIDQHHHFSIATGRMLESGIAIAQQIGTQVDVIASNGAVIHANGQTSLSLLGANALRTIYPTIEKYRLSTFFFTTNRVFYTNLLPDYFSADAQQRVAGTGQPKYAKVNNVDELVDHQKEIVNGIVISDENPPALAAAKTALSSSNHFDITSSSPNNIEILPHDVTKATAVQRYCELVGVPLNRSIAFGDGLNDLPMLKAVAVGVAMGNAQKQVQQSVPNHTQSNLDDGVANFLNKYFEV</sequence>
<dbReference type="AlphaFoldDB" id="A0A0R1TX59"/>
<dbReference type="STRING" id="1423783.FC50_GL001215"/>
<dbReference type="Gene3D" id="3.30.1240.10">
    <property type="match status" value="1"/>
</dbReference>
<dbReference type="InterPro" id="IPR006379">
    <property type="entry name" value="HAD-SF_hydro_IIB"/>
</dbReference>